<evidence type="ECO:0000256" key="1">
    <source>
        <dbReference type="SAM" id="SignalP"/>
    </source>
</evidence>
<sequence length="407" mass="43191">MGQTVPDQRERLLFMLLAAFLGGGMPGPKRPPSCSWHGRGSTFALPAPAQLVKVAGAGRGCLDQSIASEQRCRSYGLANVENMPQKRAGSRRQLAGVSNLGELRDVVAAAVSLLVAGILWTAPASAAGIEVSQTEVADPKVAFSPPEIHKRSSKRALQVAKALAERRAILFGAYWCPYSDRERQDLGADVWAKSTKEPKSGVSIPYIECDPRGLDARPELCSAVGVRSFPTWALADLPLTSELSFKLFPGARGLTGLEQLTGLAPAPPAEAPPVTGSSGPRELAVAKALSGSGVTMYGTYWCGFCDEQRQLFGREAWAEVPYVECDARCQGAQPEKCQAAGVTSFPTWVLPDGRQLKGYLTMERLESLVGTEALQRRSASAAPATVLPLPSGACEDCRVGAPGTELP</sequence>
<dbReference type="Gene3D" id="3.40.30.10">
    <property type="entry name" value="Glutaredoxin"/>
    <property type="match status" value="2"/>
</dbReference>
<accession>A0A7S0FZY3</accession>
<reference evidence="2" key="1">
    <citation type="submission" date="2021-01" db="EMBL/GenBank/DDBJ databases">
        <authorList>
            <person name="Corre E."/>
            <person name="Pelletier E."/>
            <person name="Niang G."/>
            <person name="Scheremetjew M."/>
            <person name="Finn R."/>
            <person name="Kale V."/>
            <person name="Holt S."/>
            <person name="Cochrane G."/>
            <person name="Meng A."/>
            <person name="Brown T."/>
            <person name="Cohen L."/>
        </authorList>
    </citation>
    <scope>NUCLEOTIDE SEQUENCE</scope>
    <source>
        <strain evidence="2">Pbaha01</strain>
    </source>
</reference>
<feature type="signal peptide" evidence="1">
    <location>
        <begin position="1"/>
        <end position="26"/>
    </location>
</feature>
<organism evidence="2">
    <name type="scientific">Pyrodinium bahamense</name>
    <dbReference type="NCBI Taxonomy" id="73915"/>
    <lineage>
        <taxon>Eukaryota</taxon>
        <taxon>Sar</taxon>
        <taxon>Alveolata</taxon>
        <taxon>Dinophyceae</taxon>
        <taxon>Gonyaulacales</taxon>
        <taxon>Pyrocystaceae</taxon>
        <taxon>Pyrodinium</taxon>
    </lineage>
</organism>
<dbReference type="PANTHER" id="PTHR34573">
    <property type="entry name" value="VKC DOMAIN-CONTAINING PROTEIN"/>
    <property type="match status" value="1"/>
</dbReference>
<proteinExistence type="predicted"/>
<keyword evidence="1" id="KW-0732">Signal</keyword>
<dbReference type="SUPFAM" id="SSF52833">
    <property type="entry name" value="Thioredoxin-like"/>
    <property type="match status" value="2"/>
</dbReference>
<name>A0A7S0FZY3_9DINO</name>
<dbReference type="EMBL" id="HBEG01054546">
    <property type="protein sequence ID" value="CAD8389856.1"/>
    <property type="molecule type" value="Transcribed_RNA"/>
</dbReference>
<protein>
    <recommendedName>
        <fullName evidence="3">Thioredoxin domain-containing protein</fullName>
    </recommendedName>
</protein>
<dbReference type="InterPro" id="IPR036249">
    <property type="entry name" value="Thioredoxin-like_sf"/>
</dbReference>
<evidence type="ECO:0008006" key="3">
    <source>
        <dbReference type="Google" id="ProtNLM"/>
    </source>
</evidence>
<dbReference type="PANTHER" id="PTHR34573:SF1">
    <property type="entry name" value="VITAMIN K EPOXIDE REDUCTASE DOMAIN-CONTAINING PROTEIN"/>
    <property type="match status" value="1"/>
</dbReference>
<evidence type="ECO:0000313" key="2">
    <source>
        <dbReference type="EMBL" id="CAD8389856.1"/>
    </source>
</evidence>
<feature type="chain" id="PRO_5030726259" description="Thioredoxin domain-containing protein" evidence="1">
    <location>
        <begin position="27"/>
        <end position="407"/>
    </location>
</feature>
<gene>
    <name evidence="2" type="ORF">PBAH0796_LOCUS33243</name>
</gene>
<dbReference type="AlphaFoldDB" id="A0A7S0FZY3"/>